<evidence type="ECO:0000313" key="3">
    <source>
        <dbReference type="EMBL" id="CAL1139491.1"/>
    </source>
</evidence>
<comment type="caution">
    <text evidence="2">The sequence shown here is derived from an EMBL/GenBank/DDBJ whole genome shotgun (WGS) entry which is preliminary data.</text>
</comment>
<organism evidence="2">
    <name type="scientific">Cladocopium goreaui</name>
    <dbReference type="NCBI Taxonomy" id="2562237"/>
    <lineage>
        <taxon>Eukaryota</taxon>
        <taxon>Sar</taxon>
        <taxon>Alveolata</taxon>
        <taxon>Dinophyceae</taxon>
        <taxon>Suessiales</taxon>
        <taxon>Symbiodiniaceae</taxon>
        <taxon>Cladocopium</taxon>
    </lineage>
</organism>
<gene>
    <name evidence="2" type="ORF">C1SCF055_LOCUS13493</name>
</gene>
<evidence type="ECO:0000256" key="1">
    <source>
        <dbReference type="SAM" id="MobiDB-lite"/>
    </source>
</evidence>
<reference evidence="2" key="1">
    <citation type="submission" date="2022-10" db="EMBL/GenBank/DDBJ databases">
        <authorList>
            <person name="Chen Y."/>
            <person name="Dougan E. K."/>
            <person name="Chan C."/>
            <person name="Rhodes N."/>
            <person name="Thang M."/>
        </authorList>
    </citation>
    <scope>NUCLEOTIDE SEQUENCE</scope>
</reference>
<protein>
    <submittedName>
        <fullName evidence="2">Uncharacterized protein</fullName>
    </submittedName>
</protein>
<feature type="region of interest" description="Disordered" evidence="1">
    <location>
        <begin position="285"/>
        <end position="374"/>
    </location>
</feature>
<dbReference type="Proteomes" id="UP001152797">
    <property type="component" value="Unassembled WGS sequence"/>
</dbReference>
<evidence type="ECO:0000313" key="2">
    <source>
        <dbReference type="EMBL" id="CAI3986116.1"/>
    </source>
</evidence>
<accession>A0A9P1C6X9</accession>
<keyword evidence="4" id="KW-1185">Reference proteome</keyword>
<reference evidence="3" key="2">
    <citation type="submission" date="2024-04" db="EMBL/GenBank/DDBJ databases">
        <authorList>
            <person name="Chen Y."/>
            <person name="Shah S."/>
            <person name="Dougan E. K."/>
            <person name="Thang M."/>
            <person name="Chan C."/>
        </authorList>
    </citation>
    <scope>NUCLEOTIDE SEQUENCE [LARGE SCALE GENOMIC DNA]</scope>
</reference>
<dbReference type="EMBL" id="CAMXCT030001046">
    <property type="protein sequence ID" value="CAL4773428.1"/>
    <property type="molecule type" value="Genomic_DNA"/>
</dbReference>
<proteinExistence type="predicted"/>
<dbReference type="OrthoDB" id="10691935at2759"/>
<dbReference type="EMBL" id="CAMXCT020001046">
    <property type="protein sequence ID" value="CAL1139491.1"/>
    <property type="molecule type" value="Genomic_DNA"/>
</dbReference>
<evidence type="ECO:0000313" key="4">
    <source>
        <dbReference type="Proteomes" id="UP001152797"/>
    </source>
</evidence>
<dbReference type="AlphaFoldDB" id="A0A9P1C6X9"/>
<feature type="compositionally biased region" description="Basic and acidic residues" evidence="1">
    <location>
        <begin position="288"/>
        <end position="299"/>
    </location>
</feature>
<sequence>MGYTIAHGKKLPDAKVPPIGVVTCRSSPRGHMIVASARDPMVMGKVLLYFISKQMEVLQLQSIGWSDPLSLAPKRDVTRDILITDIVPTHHFPQERSQERLFLGKILCDLPGIGAPEALGRACVRNLLPNNPVSCLCGSAKSRVSRCYVGCKMAMVQIMEWRDDKTTRAHHLGKVQIPGEDASVVTMRTFLRGEEEVLAIMLEHAIYVQGLVFGADGNVSQERSASLAVSLTSLGCSHPSLVAMNNGPKSAAAVQGFLQLAWVDEDTLRVGSVKMDEAATFGGRKVTPIKEEAKTEQRRPSIGNDRGSPMTTPRGGTVRRKPLNGAGSFAPRPASSRGESNTGVEGRKEGRRMVSGPAARSTNSTPGSAGKATVVSHVARTVKRNPRVPTKASEEGLVSAAAMVASEGELQARIDRVPSPATQRQRSLEAVHHVASAQTDRQEPRAPDEQWAAKVARYQQHQTWAPPAGSSTPLWRVKGAATLSHVGHVNSVNSNPVSHITRGPSLDLQPAVQAVQAALHPPGTSASQAAPQSIQGLSSWPTVWVPQAIPAAPLSRHSMGQTLAPQAVSAVNPMNTQAMLRGMVAPVSTQVVLEDLDPLDPLSRSRRNQPFVQSLPTAHPAFLHRWPFH</sequence>
<dbReference type="EMBL" id="CAMXCT010001046">
    <property type="protein sequence ID" value="CAI3986116.1"/>
    <property type="molecule type" value="Genomic_DNA"/>
</dbReference>
<name>A0A9P1C6X9_9DINO</name>